<dbReference type="AlphaFoldDB" id="A0LDU0"/>
<dbReference type="Pfam" id="PF01894">
    <property type="entry name" value="YjbQ"/>
    <property type="match status" value="1"/>
</dbReference>
<dbReference type="PANTHER" id="PTHR30615">
    <property type="entry name" value="UNCHARACTERIZED PROTEIN YJBQ-RELATED"/>
    <property type="match status" value="1"/>
</dbReference>
<dbReference type="HOGENOM" id="CLU_096980_1_1_5"/>
<dbReference type="InterPro" id="IPR035917">
    <property type="entry name" value="YjbQ-like_sf"/>
</dbReference>
<dbReference type="SUPFAM" id="SSF111038">
    <property type="entry name" value="YjbQ-like"/>
    <property type="match status" value="1"/>
</dbReference>
<dbReference type="KEGG" id="mgm:Mmc1_3648"/>
<evidence type="ECO:0000313" key="3">
    <source>
        <dbReference type="Proteomes" id="UP000002586"/>
    </source>
</evidence>
<evidence type="ECO:0008006" key="4">
    <source>
        <dbReference type="Google" id="ProtNLM"/>
    </source>
</evidence>
<gene>
    <name evidence="2" type="ordered locus">Mmc1_3648</name>
</gene>
<dbReference type="eggNOG" id="COG0432">
    <property type="taxonomic scope" value="Bacteria"/>
</dbReference>
<evidence type="ECO:0000256" key="1">
    <source>
        <dbReference type="ARBA" id="ARBA00005534"/>
    </source>
</evidence>
<keyword evidence="3" id="KW-1185">Reference proteome</keyword>
<dbReference type="Gene3D" id="2.60.120.460">
    <property type="entry name" value="YjbQ-like"/>
    <property type="match status" value="1"/>
</dbReference>
<dbReference type="STRING" id="156889.Mmc1_3648"/>
<organism evidence="2 3">
    <name type="scientific">Magnetococcus marinus (strain ATCC BAA-1437 / JCM 17883 / MC-1)</name>
    <dbReference type="NCBI Taxonomy" id="156889"/>
    <lineage>
        <taxon>Bacteria</taxon>
        <taxon>Pseudomonadati</taxon>
        <taxon>Pseudomonadota</taxon>
        <taxon>Magnetococcia</taxon>
        <taxon>Magnetococcales</taxon>
        <taxon>Magnetococcaceae</taxon>
        <taxon>Magnetococcus</taxon>
    </lineage>
</organism>
<comment type="similarity">
    <text evidence="1">Belongs to the UPF0047 family.</text>
</comment>
<dbReference type="RefSeq" id="WP_011715186.1">
    <property type="nucleotide sequence ID" value="NC_008576.1"/>
</dbReference>
<dbReference type="EMBL" id="CP000471">
    <property type="protein sequence ID" value="ABK46133.1"/>
    <property type="molecule type" value="Genomic_DNA"/>
</dbReference>
<dbReference type="InterPro" id="IPR001602">
    <property type="entry name" value="UPF0047_YjbQ-like"/>
</dbReference>
<reference evidence="3" key="1">
    <citation type="journal article" date="2009" name="Appl. Environ. Microbiol.">
        <title>Complete genome sequence of the chemolithoautotrophic marine magnetotactic coccus strain MC-1.</title>
        <authorList>
            <person name="Schubbe S."/>
            <person name="Williams T.J."/>
            <person name="Xie G."/>
            <person name="Kiss H.E."/>
            <person name="Brettin T.S."/>
            <person name="Martinez D."/>
            <person name="Ross C.A."/>
            <person name="Schuler D."/>
            <person name="Cox B.L."/>
            <person name="Nealson K.H."/>
            <person name="Bazylinski D.A."/>
        </authorList>
    </citation>
    <scope>NUCLEOTIDE SEQUENCE [LARGE SCALE GENOMIC DNA]</scope>
    <source>
        <strain evidence="3">ATCC BAA-1437 / JCM 17883 / MC-1</strain>
    </source>
</reference>
<sequence length="134" mass="14503">MLKRHVLAVNSGRAQAFIDITDGVNALISKAKMQQGLCHLFVPHTTAGITVNENCDPDVARDILATLDQLVPIHGNYRHAEGNSHAHLKASLMGHALSVPIEGGKLLLGTWQGLYFTEFDGPRARKVILTLSEG</sequence>
<accession>A0LDU0</accession>
<evidence type="ECO:0000313" key="2">
    <source>
        <dbReference type="EMBL" id="ABK46133.1"/>
    </source>
</evidence>
<name>A0LDU0_MAGMM</name>
<reference evidence="2 3" key="2">
    <citation type="journal article" date="2012" name="Int. J. Syst. Evol. Microbiol.">
        <title>Magnetococcus marinus gen. nov., sp. nov., a marine, magnetotactic bacterium that represents a novel lineage (Magnetococcaceae fam. nov.; Magnetococcales ord. nov.) at the base of the Alphaproteobacteria.</title>
        <authorList>
            <person name="Bazylinski D.A."/>
            <person name="Williams T.J."/>
            <person name="Lefevre C.T."/>
            <person name="Berg R.J."/>
            <person name="Zhang C.L."/>
            <person name="Bowser S.S."/>
            <person name="Dean A.J."/>
            <person name="Beveridge T.J."/>
        </authorList>
    </citation>
    <scope>NUCLEOTIDE SEQUENCE [LARGE SCALE GENOMIC DNA]</scope>
    <source>
        <strain evidence="3">ATCC BAA-1437 / JCM 17883 / MC-1</strain>
    </source>
</reference>
<proteinExistence type="inferred from homology"/>
<protein>
    <recommendedName>
        <fullName evidence="4">Secondary thiamine-phosphate synthase enzyme</fullName>
    </recommendedName>
</protein>
<dbReference type="PIRSF" id="PIRSF004681">
    <property type="entry name" value="UCP004681"/>
    <property type="match status" value="1"/>
</dbReference>
<dbReference type="PANTHER" id="PTHR30615:SF8">
    <property type="entry name" value="UPF0047 PROTEIN C4A8.02C"/>
    <property type="match status" value="1"/>
</dbReference>
<dbReference type="Proteomes" id="UP000002586">
    <property type="component" value="Chromosome"/>
</dbReference>
<dbReference type="NCBIfam" id="TIGR00149">
    <property type="entry name" value="TIGR00149_YjbQ"/>
    <property type="match status" value="1"/>
</dbReference>
<dbReference type="OrthoDB" id="9801725at2"/>